<keyword evidence="3" id="KW-0067">ATP-binding</keyword>
<dbReference type="InterPro" id="IPR011704">
    <property type="entry name" value="ATPase_dyneun-rel_AAA"/>
</dbReference>
<keyword evidence="2" id="KW-0547">Nucleotide-binding</keyword>
<protein>
    <recommendedName>
        <fullName evidence="4">AAA+ ATPase domain-containing protein</fullName>
    </recommendedName>
</protein>
<dbReference type="EMBL" id="CADIKB010000056">
    <property type="protein sequence ID" value="CAB3737520.1"/>
    <property type="molecule type" value="Genomic_DNA"/>
</dbReference>
<feature type="domain" description="AAA+ ATPase" evidence="4">
    <location>
        <begin position="81"/>
        <end position="234"/>
    </location>
</feature>
<evidence type="ECO:0000313" key="6">
    <source>
        <dbReference type="Proteomes" id="UP000494249"/>
    </source>
</evidence>
<organism evidence="5 6">
    <name type="scientific">Paraburkholderia phenoliruptrix</name>
    <dbReference type="NCBI Taxonomy" id="252970"/>
    <lineage>
        <taxon>Bacteria</taxon>
        <taxon>Pseudomonadati</taxon>
        <taxon>Pseudomonadota</taxon>
        <taxon>Betaproteobacteria</taxon>
        <taxon>Burkholderiales</taxon>
        <taxon>Burkholderiaceae</taxon>
        <taxon>Paraburkholderia</taxon>
    </lineage>
</organism>
<dbReference type="Pfam" id="PF08406">
    <property type="entry name" value="CbbQ_C"/>
    <property type="match status" value="1"/>
</dbReference>
<evidence type="ECO:0000256" key="2">
    <source>
        <dbReference type="ARBA" id="ARBA00022741"/>
    </source>
</evidence>
<dbReference type="Proteomes" id="UP000494249">
    <property type="component" value="Unassembled WGS sequence"/>
</dbReference>
<dbReference type="GO" id="GO:0016887">
    <property type="term" value="F:ATP hydrolysis activity"/>
    <property type="evidence" value="ECO:0007669"/>
    <property type="project" value="InterPro"/>
</dbReference>
<evidence type="ECO:0000256" key="1">
    <source>
        <dbReference type="ARBA" id="ARBA00009417"/>
    </source>
</evidence>
<comment type="similarity">
    <text evidence="1">Belongs to the CbbQ/NirQ/NorQ/GpvN family.</text>
</comment>
<reference evidence="5 6" key="1">
    <citation type="submission" date="2020-04" db="EMBL/GenBank/DDBJ databases">
        <authorList>
            <person name="De Canck E."/>
        </authorList>
    </citation>
    <scope>NUCLEOTIDE SEQUENCE [LARGE SCALE GENOMIC DNA]</scope>
    <source>
        <strain evidence="5 6">LMG 22037</strain>
    </source>
</reference>
<name>A0A6J5CI26_9BURK</name>
<dbReference type="InterPro" id="IPR003593">
    <property type="entry name" value="AAA+_ATPase"/>
</dbReference>
<dbReference type="Pfam" id="PF07728">
    <property type="entry name" value="AAA_5"/>
    <property type="match status" value="1"/>
</dbReference>
<dbReference type="GO" id="GO:0005524">
    <property type="term" value="F:ATP binding"/>
    <property type="evidence" value="ECO:0007669"/>
    <property type="project" value="UniProtKB-KW"/>
</dbReference>
<dbReference type="InterPro" id="IPR013615">
    <property type="entry name" value="CbbQ_C"/>
</dbReference>
<dbReference type="SUPFAM" id="SSF52540">
    <property type="entry name" value="P-loop containing nucleoside triphosphate hydrolases"/>
    <property type="match status" value="1"/>
</dbReference>
<dbReference type="SMART" id="SM00382">
    <property type="entry name" value="AAA"/>
    <property type="match status" value="1"/>
</dbReference>
<proteinExistence type="inferred from homology"/>
<dbReference type="RefSeq" id="WP_175145526.1">
    <property type="nucleotide sequence ID" value="NZ_CADFGL010000052.1"/>
</dbReference>
<dbReference type="Gene3D" id="3.40.50.300">
    <property type="entry name" value="P-loop containing nucleotide triphosphate hydrolases"/>
    <property type="match status" value="1"/>
</dbReference>
<dbReference type="InterPro" id="IPR050764">
    <property type="entry name" value="CbbQ/NirQ/NorQ/GpvN"/>
</dbReference>
<dbReference type="PANTHER" id="PTHR42759">
    <property type="entry name" value="MOXR FAMILY PROTEIN"/>
    <property type="match status" value="1"/>
</dbReference>
<evidence type="ECO:0000256" key="3">
    <source>
        <dbReference type="ARBA" id="ARBA00022840"/>
    </source>
</evidence>
<dbReference type="AlphaFoldDB" id="A0A6J5CI26"/>
<evidence type="ECO:0000259" key="4">
    <source>
        <dbReference type="SMART" id="SM00382"/>
    </source>
</evidence>
<accession>A0A6J5CI26</accession>
<gene>
    <name evidence="5" type="ORF">LMG22037_06154</name>
</gene>
<dbReference type="InterPro" id="IPR027417">
    <property type="entry name" value="P-loop_NTPase"/>
</dbReference>
<evidence type="ECO:0000313" key="5">
    <source>
        <dbReference type="EMBL" id="CAB3737520.1"/>
    </source>
</evidence>
<dbReference type="CDD" id="cd00009">
    <property type="entry name" value="AAA"/>
    <property type="match status" value="1"/>
</dbReference>
<sequence length="335" mass="36026">MSYSDTGATSQPAELADAAANAIGSSHGFADELFGFEVPPKTREFARFPLRVGGPDTPPINPNFLFRKEHVKIGQAWISGLFDNLMLTGPTGAGKTSFIEQFAARLGWGVIRVACSKSLELQEIVGRVSINPDGSTGWVDGPAIRAMKEGAILLLDEINFLDPGQVGGMNTILDGGSFLIPETGERVLPHSDFRVAATGNALDGENASSYRGIQRMNDALLDRFRGGIEVGYLSKEEETCILVAEAPRLHPSVVKLMVELAETLRKSYESGDLSAVLSTRIVVAWGTLLQSFSTVLDGQRENLLATLKSSFLFRVGRADRAAIEGVVEGVLKRTS</sequence>
<dbReference type="PANTHER" id="PTHR42759:SF1">
    <property type="entry name" value="MAGNESIUM-CHELATASE SUBUNIT CHLD"/>
    <property type="match status" value="1"/>
</dbReference>